<comment type="caution">
    <text evidence="2">The sequence shown here is derived from an EMBL/GenBank/DDBJ whole genome shotgun (WGS) entry which is preliminary data.</text>
</comment>
<evidence type="ECO:0000313" key="2">
    <source>
        <dbReference type="EMBL" id="RDU97734.1"/>
    </source>
</evidence>
<gene>
    <name evidence="2" type="ORF">DWV00_17880</name>
</gene>
<proteinExistence type="predicted"/>
<dbReference type="RefSeq" id="WP_147297920.1">
    <property type="nucleotide sequence ID" value="NZ_QRGA01000009.1"/>
</dbReference>
<feature type="transmembrane region" description="Helical" evidence="1">
    <location>
        <begin position="7"/>
        <end position="30"/>
    </location>
</feature>
<organism evidence="2 3">
    <name type="scientific">Trinickia dinghuensis</name>
    <dbReference type="NCBI Taxonomy" id="2291023"/>
    <lineage>
        <taxon>Bacteria</taxon>
        <taxon>Pseudomonadati</taxon>
        <taxon>Pseudomonadota</taxon>
        <taxon>Betaproteobacteria</taxon>
        <taxon>Burkholderiales</taxon>
        <taxon>Burkholderiaceae</taxon>
        <taxon>Trinickia</taxon>
    </lineage>
</organism>
<keyword evidence="3" id="KW-1185">Reference proteome</keyword>
<dbReference type="EMBL" id="QRGA01000009">
    <property type="protein sequence ID" value="RDU97734.1"/>
    <property type="molecule type" value="Genomic_DNA"/>
</dbReference>
<keyword evidence="1" id="KW-1133">Transmembrane helix</keyword>
<name>A0A3D8JYM9_9BURK</name>
<feature type="transmembrane region" description="Helical" evidence="1">
    <location>
        <begin position="36"/>
        <end position="54"/>
    </location>
</feature>
<keyword evidence="1" id="KW-0472">Membrane</keyword>
<evidence type="ECO:0000256" key="1">
    <source>
        <dbReference type="SAM" id="Phobius"/>
    </source>
</evidence>
<sequence length="59" mass="6400">MKKSKTAYCLAFFLVTFICMGVGRIVLKAAHLGDGWLPFALLCGMSGFVSMLVANRLSN</sequence>
<accession>A0A3D8JYM9</accession>
<dbReference type="AlphaFoldDB" id="A0A3D8JYM9"/>
<dbReference type="Proteomes" id="UP000256838">
    <property type="component" value="Unassembled WGS sequence"/>
</dbReference>
<keyword evidence="1" id="KW-0812">Transmembrane</keyword>
<protein>
    <submittedName>
        <fullName evidence="2">Uncharacterized protein</fullName>
    </submittedName>
</protein>
<evidence type="ECO:0000313" key="3">
    <source>
        <dbReference type="Proteomes" id="UP000256838"/>
    </source>
</evidence>
<reference evidence="2 3" key="1">
    <citation type="submission" date="2018-08" db="EMBL/GenBank/DDBJ databases">
        <title>Paraburkholderia sp. DHOM06 isolated from forest soil.</title>
        <authorList>
            <person name="Gao Z.-H."/>
            <person name="Qiu L.-H."/>
        </authorList>
    </citation>
    <scope>NUCLEOTIDE SEQUENCE [LARGE SCALE GENOMIC DNA]</scope>
    <source>
        <strain evidence="2 3">DHOM06</strain>
    </source>
</reference>